<evidence type="ECO:0000313" key="8">
    <source>
        <dbReference type="Proteomes" id="UP000002051"/>
    </source>
</evidence>
<dbReference type="Gene3D" id="3.30.499.10">
    <property type="entry name" value="Aconitase, domain 3"/>
    <property type="match status" value="1"/>
</dbReference>
<keyword evidence="4" id="KW-0456">Lyase</keyword>
<dbReference type="GO" id="GO:0016829">
    <property type="term" value="F:lyase activity"/>
    <property type="evidence" value="ECO:0007669"/>
    <property type="project" value="UniProtKB-KW"/>
</dbReference>
<dbReference type="eggNOG" id="KOG0454">
    <property type="taxonomic scope" value="Eukaryota"/>
</dbReference>
<reference evidence="6 8" key="1">
    <citation type="journal article" date="2011" name="Nature">
        <title>The Medicago genome provides insight into the evolution of rhizobial symbioses.</title>
        <authorList>
            <person name="Young N.D."/>
            <person name="Debelle F."/>
            <person name="Oldroyd G.E."/>
            <person name="Geurts R."/>
            <person name="Cannon S.B."/>
            <person name="Udvardi M.K."/>
            <person name="Benedito V.A."/>
            <person name="Mayer K.F."/>
            <person name="Gouzy J."/>
            <person name="Schoof H."/>
            <person name="Van de Peer Y."/>
            <person name="Proost S."/>
            <person name="Cook D.R."/>
            <person name="Meyers B.C."/>
            <person name="Spannagl M."/>
            <person name="Cheung F."/>
            <person name="De Mita S."/>
            <person name="Krishnakumar V."/>
            <person name="Gundlach H."/>
            <person name="Zhou S."/>
            <person name="Mudge J."/>
            <person name="Bharti A.K."/>
            <person name="Murray J.D."/>
            <person name="Naoumkina M.A."/>
            <person name="Rosen B."/>
            <person name="Silverstein K.A."/>
            <person name="Tang H."/>
            <person name="Rombauts S."/>
            <person name="Zhao P.X."/>
            <person name="Zhou P."/>
            <person name="Barbe V."/>
            <person name="Bardou P."/>
            <person name="Bechner M."/>
            <person name="Bellec A."/>
            <person name="Berger A."/>
            <person name="Berges H."/>
            <person name="Bidwell S."/>
            <person name="Bisseling T."/>
            <person name="Choisne N."/>
            <person name="Couloux A."/>
            <person name="Denny R."/>
            <person name="Deshpande S."/>
            <person name="Dai X."/>
            <person name="Doyle J.J."/>
            <person name="Dudez A.M."/>
            <person name="Farmer A.D."/>
            <person name="Fouteau S."/>
            <person name="Franken C."/>
            <person name="Gibelin C."/>
            <person name="Gish J."/>
            <person name="Goldstein S."/>
            <person name="Gonzalez A.J."/>
            <person name="Green P.J."/>
            <person name="Hallab A."/>
            <person name="Hartog M."/>
            <person name="Hua A."/>
            <person name="Humphray S.J."/>
            <person name="Jeong D.H."/>
            <person name="Jing Y."/>
            <person name="Jocker A."/>
            <person name="Kenton S.M."/>
            <person name="Kim D.J."/>
            <person name="Klee K."/>
            <person name="Lai H."/>
            <person name="Lang C."/>
            <person name="Lin S."/>
            <person name="Macmil S.L."/>
            <person name="Magdelenat G."/>
            <person name="Matthews L."/>
            <person name="McCorrison J."/>
            <person name="Monaghan E.L."/>
            <person name="Mun J.H."/>
            <person name="Najar F.Z."/>
            <person name="Nicholson C."/>
            <person name="Noirot C."/>
            <person name="O'Bleness M."/>
            <person name="Paule C.R."/>
            <person name="Poulain J."/>
            <person name="Prion F."/>
            <person name="Qin B."/>
            <person name="Qu C."/>
            <person name="Retzel E.F."/>
            <person name="Riddle C."/>
            <person name="Sallet E."/>
            <person name="Samain S."/>
            <person name="Samson N."/>
            <person name="Sanders I."/>
            <person name="Saurat O."/>
            <person name="Scarpelli C."/>
            <person name="Schiex T."/>
            <person name="Segurens B."/>
            <person name="Severin A.J."/>
            <person name="Sherrier D.J."/>
            <person name="Shi R."/>
            <person name="Sims S."/>
            <person name="Singer S.R."/>
            <person name="Sinharoy S."/>
            <person name="Sterck L."/>
            <person name="Viollet A."/>
            <person name="Wang B.B."/>
            <person name="Wang K."/>
            <person name="Wang M."/>
            <person name="Wang X."/>
            <person name="Warfsmann J."/>
            <person name="Weissenbach J."/>
            <person name="White D.D."/>
            <person name="White J.D."/>
            <person name="Wiley G.B."/>
            <person name="Wincker P."/>
            <person name="Xing Y."/>
            <person name="Yang L."/>
            <person name="Yao Z."/>
            <person name="Ying F."/>
            <person name="Zhai J."/>
            <person name="Zhou L."/>
            <person name="Zuber A."/>
            <person name="Denarie J."/>
            <person name="Dixon R.A."/>
            <person name="May G.D."/>
            <person name="Schwartz D.C."/>
            <person name="Rogers J."/>
            <person name="Quetier F."/>
            <person name="Town C.D."/>
            <person name="Roe B.A."/>
        </authorList>
    </citation>
    <scope>NUCLEOTIDE SEQUENCE [LARGE SCALE GENOMIC DNA]</scope>
    <source>
        <strain evidence="6">A17</strain>
        <strain evidence="7 8">cv. Jemalong A17</strain>
    </source>
</reference>
<accession>G7I6Q9</accession>
<dbReference type="InterPro" id="IPR036008">
    <property type="entry name" value="Aconitase_4Fe-4S_dom"/>
</dbReference>
<dbReference type="STRING" id="3880.G7I6Q9"/>
<dbReference type="GO" id="GO:0046872">
    <property type="term" value="F:metal ion binding"/>
    <property type="evidence" value="ECO:0007669"/>
    <property type="project" value="UniProtKB-KW"/>
</dbReference>
<dbReference type="EMBL" id="CM001217">
    <property type="protein sequence ID" value="AES60443.1"/>
    <property type="molecule type" value="Genomic_DNA"/>
</dbReference>
<dbReference type="AlphaFoldDB" id="G7I6Q9"/>
<reference evidence="6 8" key="2">
    <citation type="journal article" date="2014" name="BMC Genomics">
        <title>An improved genome release (version Mt4.0) for the model legume Medicago truncatula.</title>
        <authorList>
            <person name="Tang H."/>
            <person name="Krishnakumar V."/>
            <person name="Bidwell S."/>
            <person name="Rosen B."/>
            <person name="Chan A."/>
            <person name="Zhou S."/>
            <person name="Gentzbittel L."/>
            <person name="Childs K.L."/>
            <person name="Yandell M."/>
            <person name="Gundlach H."/>
            <person name="Mayer K.F."/>
            <person name="Schwartz D.C."/>
            <person name="Town C.D."/>
        </authorList>
    </citation>
    <scope>GENOME REANNOTATION</scope>
    <source>
        <strain evidence="7 8">cv. Jemalong A17</strain>
    </source>
</reference>
<keyword evidence="2" id="KW-0408">Iron</keyword>
<dbReference type="GO" id="GO:0051536">
    <property type="term" value="F:iron-sulfur cluster binding"/>
    <property type="evidence" value="ECO:0007669"/>
    <property type="project" value="UniProtKB-KW"/>
</dbReference>
<sequence>MDNRKKYDVSCLLMFMKHGHRTRTLTNWSGDDHRCCFAELYFQLGFMEGSSLVCVSTTNRNFSGRMGHKEGEICLASPYTAAASALTGYVTDPREFLQ</sequence>
<dbReference type="Pfam" id="PF00330">
    <property type="entry name" value="Aconitase"/>
    <property type="match status" value="1"/>
</dbReference>
<evidence type="ECO:0000256" key="1">
    <source>
        <dbReference type="ARBA" id="ARBA00022723"/>
    </source>
</evidence>
<dbReference type="GO" id="GO:0043436">
    <property type="term" value="P:oxoacid metabolic process"/>
    <property type="evidence" value="ECO:0007669"/>
    <property type="project" value="UniProtKB-ARBA"/>
</dbReference>
<evidence type="ECO:0000313" key="7">
    <source>
        <dbReference type="EnsemblPlants" id="AES60443"/>
    </source>
</evidence>
<feature type="domain" description="Aconitase/3-isopropylmalate dehydratase large subunit alpha/beta/alpha" evidence="5">
    <location>
        <begin position="50"/>
        <end position="88"/>
    </location>
</feature>
<organism evidence="6 8">
    <name type="scientific">Medicago truncatula</name>
    <name type="common">Barrel medic</name>
    <name type="synonym">Medicago tribuloides</name>
    <dbReference type="NCBI Taxonomy" id="3880"/>
    <lineage>
        <taxon>Eukaryota</taxon>
        <taxon>Viridiplantae</taxon>
        <taxon>Streptophyta</taxon>
        <taxon>Embryophyta</taxon>
        <taxon>Tracheophyta</taxon>
        <taxon>Spermatophyta</taxon>
        <taxon>Magnoliopsida</taxon>
        <taxon>eudicotyledons</taxon>
        <taxon>Gunneridae</taxon>
        <taxon>Pentapetalae</taxon>
        <taxon>rosids</taxon>
        <taxon>fabids</taxon>
        <taxon>Fabales</taxon>
        <taxon>Fabaceae</taxon>
        <taxon>Papilionoideae</taxon>
        <taxon>50 kb inversion clade</taxon>
        <taxon>NPAAA clade</taxon>
        <taxon>Hologalegina</taxon>
        <taxon>IRL clade</taxon>
        <taxon>Trifolieae</taxon>
        <taxon>Medicago</taxon>
    </lineage>
</organism>
<keyword evidence="8" id="KW-1185">Reference proteome</keyword>
<keyword evidence="3" id="KW-0411">Iron-sulfur</keyword>
<dbReference type="InterPro" id="IPR015931">
    <property type="entry name" value="Acnase/IPM_dHydase_lsu_aba_1/3"/>
</dbReference>
<dbReference type="PANTHER" id="PTHR43822">
    <property type="entry name" value="HOMOACONITASE, MITOCHONDRIAL-RELATED"/>
    <property type="match status" value="1"/>
</dbReference>
<evidence type="ECO:0000313" key="6">
    <source>
        <dbReference type="EMBL" id="AES60443.1"/>
    </source>
</evidence>
<gene>
    <name evidence="6" type="ordered locus">MTR_1g045770</name>
</gene>
<evidence type="ECO:0000259" key="5">
    <source>
        <dbReference type="Pfam" id="PF00330"/>
    </source>
</evidence>
<dbReference type="PANTHER" id="PTHR43822:SF2">
    <property type="entry name" value="HOMOACONITASE, MITOCHONDRIAL"/>
    <property type="match status" value="1"/>
</dbReference>
<protein>
    <submittedName>
        <fullName evidence="6">Aconitate hydratase</fullName>
    </submittedName>
</protein>
<dbReference type="SUPFAM" id="SSF53732">
    <property type="entry name" value="Aconitase iron-sulfur domain"/>
    <property type="match status" value="1"/>
</dbReference>
<evidence type="ECO:0000256" key="3">
    <source>
        <dbReference type="ARBA" id="ARBA00023014"/>
    </source>
</evidence>
<dbReference type="PaxDb" id="3880-AES60443"/>
<dbReference type="Proteomes" id="UP000002051">
    <property type="component" value="Unassembled WGS sequence"/>
</dbReference>
<evidence type="ECO:0000256" key="4">
    <source>
        <dbReference type="ARBA" id="ARBA00023239"/>
    </source>
</evidence>
<dbReference type="HOGENOM" id="CLU_2336777_0_0_1"/>
<dbReference type="InterPro" id="IPR001030">
    <property type="entry name" value="Acoase/IPM_deHydtase_lsu_aba"/>
</dbReference>
<reference evidence="7" key="3">
    <citation type="submission" date="2015-04" db="UniProtKB">
        <authorList>
            <consortium name="EnsemblPlants"/>
        </authorList>
    </citation>
    <scope>IDENTIFICATION</scope>
    <source>
        <strain evidence="7">cv. Jemalong A17</strain>
    </source>
</reference>
<evidence type="ECO:0000256" key="2">
    <source>
        <dbReference type="ARBA" id="ARBA00023004"/>
    </source>
</evidence>
<dbReference type="InterPro" id="IPR050067">
    <property type="entry name" value="IPM_dehydratase_rel_enz"/>
</dbReference>
<dbReference type="EnsemblPlants" id="AES60443">
    <property type="protein sequence ID" value="AES60443"/>
    <property type="gene ID" value="MTR_1g045770"/>
</dbReference>
<proteinExistence type="predicted"/>
<keyword evidence="1" id="KW-0479">Metal-binding</keyword>
<name>G7I6Q9_MEDTR</name>